<dbReference type="AlphaFoldDB" id="A0AAN8G9T1"/>
<evidence type="ECO:0000256" key="2">
    <source>
        <dbReference type="ARBA" id="ARBA00009533"/>
    </source>
</evidence>
<feature type="domain" description="PDXDC1-like third" evidence="9">
    <location>
        <begin position="576"/>
        <end position="680"/>
    </location>
</feature>
<dbReference type="InterPro" id="IPR015421">
    <property type="entry name" value="PyrdxlP-dep_Trfase_major"/>
</dbReference>
<dbReference type="InterPro" id="IPR050477">
    <property type="entry name" value="GrpII_AminoAcid_Decarb"/>
</dbReference>
<evidence type="ECO:0000259" key="8">
    <source>
        <dbReference type="Pfam" id="PF22930"/>
    </source>
</evidence>
<evidence type="ECO:0000256" key="6">
    <source>
        <dbReference type="ARBA" id="ARBA00047190"/>
    </source>
</evidence>
<dbReference type="InterPro" id="IPR015424">
    <property type="entry name" value="PyrdxlP-dep_Trfase"/>
</dbReference>
<keyword evidence="11" id="KW-1185">Reference proteome</keyword>
<evidence type="ECO:0000256" key="5">
    <source>
        <dbReference type="ARBA" id="ARBA00023239"/>
    </source>
</evidence>
<dbReference type="GO" id="GO:0019752">
    <property type="term" value="P:carboxylic acid metabolic process"/>
    <property type="evidence" value="ECO:0007669"/>
    <property type="project" value="InterPro"/>
</dbReference>
<feature type="compositionally biased region" description="Polar residues" evidence="7">
    <location>
        <begin position="785"/>
        <end position="804"/>
    </location>
</feature>
<evidence type="ECO:0000256" key="4">
    <source>
        <dbReference type="ARBA" id="ARBA00022898"/>
    </source>
</evidence>
<feature type="domain" description="PDXDC1/PDXD2 second" evidence="8">
    <location>
        <begin position="463"/>
        <end position="570"/>
    </location>
</feature>
<reference evidence="10 11" key="1">
    <citation type="submission" date="2024-01" db="EMBL/GenBank/DDBJ databases">
        <title>The genome of the rayed Mediterranean limpet Patella caerulea (Linnaeus, 1758).</title>
        <authorList>
            <person name="Anh-Thu Weber A."/>
            <person name="Halstead-Nussloch G."/>
        </authorList>
    </citation>
    <scope>NUCLEOTIDE SEQUENCE [LARGE SCALE GENOMIC DNA]</scope>
    <source>
        <strain evidence="10">AATW-2023a</strain>
        <tissue evidence="10">Whole specimen</tissue>
    </source>
</reference>
<feature type="compositionally biased region" description="Polar residues" evidence="7">
    <location>
        <begin position="1"/>
        <end position="34"/>
    </location>
</feature>
<evidence type="ECO:0000259" key="9">
    <source>
        <dbReference type="Pfam" id="PF22937"/>
    </source>
</evidence>
<dbReference type="InterPro" id="IPR002129">
    <property type="entry name" value="PyrdxlP-dep_de-COase"/>
</dbReference>
<comment type="cofactor">
    <cofactor evidence="1">
        <name>pyridoxal 5'-phosphate</name>
        <dbReference type="ChEBI" id="CHEBI:597326"/>
    </cofactor>
</comment>
<keyword evidence="4" id="KW-0663">Pyridoxal phosphate</keyword>
<gene>
    <name evidence="10" type="ORF">SNE40_020081</name>
</gene>
<dbReference type="FunFam" id="3.40.640.10:FF:000036">
    <property type="entry name" value="pyridoxal-dependent decarboxylase domain-containing protein 1 isoform X2"/>
    <property type="match status" value="1"/>
</dbReference>
<evidence type="ECO:0000256" key="1">
    <source>
        <dbReference type="ARBA" id="ARBA00001933"/>
    </source>
</evidence>
<feature type="compositionally biased region" description="Basic and acidic residues" evidence="7">
    <location>
        <begin position="808"/>
        <end position="819"/>
    </location>
</feature>
<sequence>MTQASSASEIKTMNSSITESLEQENKAPSPTANATVPAHSLEQNFNQYFMNPMLAEMEKNVRTNTEILDRINQQMENERKDRLRKTMSAHIPEALKGSGQKMEIIMQTLEELITYDDIGDEGTNEKKERCAKIQHLDKHGQASVLAHSIVAYISTLDEEHLKKFTSKITSDCELWLSRLFRFTDSSVIYHEEDKEGLVKVCRLAMYQKFPKYVTEGYDALYSRPPVIYISAAAKSGLGHHLCLQLGLPFSCICTVPCNTMFGGVSKMDVSMLEKLIQDDISAAKKPTLVIGYAGTPQVGQVDNLQRLQEICKTNSIWLHVEGNNLATLMMFSVPSSVQSAKSGDSMTVDLSRWLGIPALPFATLYKTPDPTLAIAAGLNAFNPRLKLSCLSIWICLQSLGHDGIISKIKASTHLAKKLFEHIDKLSAIKQISREQKDKQKDVTSLGDIFSRAINALLVFEIVTPTVVFRYAEDASGPGSIVASYSSSGNKEYQQTDDNSTYYNALNTWLVDTLQCSVPQVPVTAVDINKEGVCIRYSPLETAQYSGTTEEDIQTFAECLTENLAVLDATVAQRHRFRSIVENTNNLVPVNLPSWAGLGAIRYIPDHWLNQTPTEQGKIDISNINGELVHKLKSMDTAFSTGHCSDNEICVRFGLITANTDVEELVALVHTTGKQIEESSKYLESMSEIIKKNIDVANQELQKESVDKLMQEGVMRQVPLVGSLINWFSPPKDPTKGRTFNLNSGTIESTETIYRYHMQIQPGSSESNTSTTEHSKSAGEVKAGIINQTTTSNKLQEQTVSSAEDNTGIEDKTVEAKEPV</sequence>
<evidence type="ECO:0000256" key="3">
    <source>
        <dbReference type="ARBA" id="ARBA00022793"/>
    </source>
</evidence>
<evidence type="ECO:0000313" key="10">
    <source>
        <dbReference type="EMBL" id="KAK6168928.1"/>
    </source>
</evidence>
<dbReference type="EMBL" id="JAZGQO010000015">
    <property type="protein sequence ID" value="KAK6168928.1"/>
    <property type="molecule type" value="Genomic_DNA"/>
</dbReference>
<dbReference type="PANTHER" id="PTHR42735:SF1">
    <property type="entry name" value="PYRIDOXAL-DEPENDENT DECARBOXYLASE DOMAIN-CONTAINING PROTEIN 1-RELATED"/>
    <property type="match status" value="1"/>
</dbReference>
<feature type="region of interest" description="Disordered" evidence="7">
    <location>
        <begin position="1"/>
        <end position="38"/>
    </location>
</feature>
<feature type="region of interest" description="Disordered" evidence="7">
    <location>
        <begin position="760"/>
        <end position="819"/>
    </location>
</feature>
<dbReference type="GO" id="GO:0016831">
    <property type="term" value="F:carboxy-lyase activity"/>
    <property type="evidence" value="ECO:0007669"/>
    <property type="project" value="UniProtKB-KW"/>
</dbReference>
<name>A0AAN8G9T1_PATCE</name>
<dbReference type="SUPFAM" id="SSF53383">
    <property type="entry name" value="PLP-dependent transferases"/>
    <property type="match status" value="1"/>
</dbReference>
<protein>
    <recommendedName>
        <fullName evidence="6">Pyridoxal-dependent decarboxylase domain-containing protein 1</fullName>
    </recommendedName>
</protein>
<keyword evidence="3" id="KW-0210">Decarboxylase</keyword>
<comment type="caution">
    <text evidence="10">The sequence shown here is derived from an EMBL/GenBank/DDBJ whole genome shotgun (WGS) entry which is preliminary data.</text>
</comment>
<dbReference type="Proteomes" id="UP001347796">
    <property type="component" value="Unassembled WGS sequence"/>
</dbReference>
<proteinExistence type="inferred from homology"/>
<dbReference type="GO" id="GO:0030170">
    <property type="term" value="F:pyridoxal phosphate binding"/>
    <property type="evidence" value="ECO:0007669"/>
    <property type="project" value="InterPro"/>
</dbReference>
<dbReference type="PANTHER" id="PTHR42735">
    <property type="match status" value="1"/>
</dbReference>
<dbReference type="Pfam" id="PF22930">
    <property type="entry name" value="PDXDC1-like_cen"/>
    <property type="match status" value="1"/>
</dbReference>
<dbReference type="InterPro" id="IPR055102">
    <property type="entry name" value="PDXDC1-like_3rd"/>
</dbReference>
<dbReference type="Pfam" id="PF22937">
    <property type="entry name" value="PDXDC1-like_cen2"/>
    <property type="match status" value="1"/>
</dbReference>
<comment type="similarity">
    <text evidence="2">Belongs to the group II decarboxylase family.</text>
</comment>
<organism evidence="10 11">
    <name type="scientific">Patella caerulea</name>
    <name type="common">Rayed Mediterranean limpet</name>
    <dbReference type="NCBI Taxonomy" id="87958"/>
    <lineage>
        <taxon>Eukaryota</taxon>
        <taxon>Metazoa</taxon>
        <taxon>Spiralia</taxon>
        <taxon>Lophotrochozoa</taxon>
        <taxon>Mollusca</taxon>
        <taxon>Gastropoda</taxon>
        <taxon>Patellogastropoda</taxon>
        <taxon>Patelloidea</taxon>
        <taxon>Patellidae</taxon>
        <taxon>Patella</taxon>
    </lineage>
</organism>
<keyword evidence="5" id="KW-0456">Lyase</keyword>
<accession>A0AAN8G9T1</accession>
<dbReference type="Pfam" id="PF00282">
    <property type="entry name" value="Pyridoxal_deC"/>
    <property type="match status" value="1"/>
</dbReference>
<evidence type="ECO:0000256" key="7">
    <source>
        <dbReference type="SAM" id="MobiDB-lite"/>
    </source>
</evidence>
<evidence type="ECO:0000313" key="11">
    <source>
        <dbReference type="Proteomes" id="UP001347796"/>
    </source>
</evidence>
<dbReference type="Gene3D" id="3.40.640.10">
    <property type="entry name" value="Type I PLP-dependent aspartate aminotransferase-like (Major domain)"/>
    <property type="match status" value="1"/>
</dbReference>
<dbReference type="InterPro" id="IPR055103">
    <property type="entry name" value="PDXDC1-like_2nd"/>
</dbReference>